<protein>
    <submittedName>
        <fullName evidence="1">Uncharacterized protein</fullName>
    </submittedName>
</protein>
<comment type="caution">
    <text evidence="1">The sequence shown here is derived from an EMBL/GenBank/DDBJ whole genome shotgun (WGS) entry which is preliminary data.</text>
</comment>
<dbReference type="Proteomes" id="UP001175228">
    <property type="component" value="Unassembled WGS sequence"/>
</dbReference>
<dbReference type="AlphaFoldDB" id="A0AA39URA2"/>
<proteinExistence type="predicted"/>
<keyword evidence="2" id="KW-1185">Reference proteome</keyword>
<name>A0AA39URA2_9AGAR</name>
<organism evidence="1 2">
    <name type="scientific">Armillaria luteobubalina</name>
    <dbReference type="NCBI Taxonomy" id="153913"/>
    <lineage>
        <taxon>Eukaryota</taxon>
        <taxon>Fungi</taxon>
        <taxon>Dikarya</taxon>
        <taxon>Basidiomycota</taxon>
        <taxon>Agaricomycotina</taxon>
        <taxon>Agaricomycetes</taxon>
        <taxon>Agaricomycetidae</taxon>
        <taxon>Agaricales</taxon>
        <taxon>Marasmiineae</taxon>
        <taxon>Physalacriaceae</taxon>
        <taxon>Armillaria</taxon>
    </lineage>
</organism>
<sequence>MEHPTPAASWVMSSSPLPSAAGTQGYTEDYAIIKADSDKIDRRTFHGNDIDLGTEIPRWDFTEKLSPNTNFEYPIDRLLKLLGTITEEEMRRPGMTTGVTIGPATGVVSFVREYVNGLAAGDYRISKERVIFPYDDKSGSFSAPGGSRSVVVDGCGRVGGLLTGGAGAVDMSELDVSYAMPIDFLMESIRANG</sequence>
<reference evidence="1" key="1">
    <citation type="submission" date="2023-06" db="EMBL/GenBank/DDBJ databases">
        <authorList>
            <consortium name="Lawrence Berkeley National Laboratory"/>
            <person name="Ahrendt S."/>
            <person name="Sahu N."/>
            <person name="Indic B."/>
            <person name="Wong-Bajracharya J."/>
            <person name="Merenyi Z."/>
            <person name="Ke H.-M."/>
            <person name="Monk M."/>
            <person name="Kocsube S."/>
            <person name="Drula E."/>
            <person name="Lipzen A."/>
            <person name="Balint B."/>
            <person name="Henrissat B."/>
            <person name="Andreopoulos B."/>
            <person name="Martin F.M."/>
            <person name="Harder C.B."/>
            <person name="Rigling D."/>
            <person name="Ford K.L."/>
            <person name="Foster G.D."/>
            <person name="Pangilinan J."/>
            <person name="Papanicolaou A."/>
            <person name="Barry K."/>
            <person name="LaButti K."/>
            <person name="Viragh M."/>
            <person name="Koriabine M."/>
            <person name="Yan M."/>
            <person name="Riley R."/>
            <person name="Champramary S."/>
            <person name="Plett K.L."/>
            <person name="Tsai I.J."/>
            <person name="Slot J."/>
            <person name="Sipos G."/>
            <person name="Plett J."/>
            <person name="Nagy L.G."/>
            <person name="Grigoriev I.V."/>
        </authorList>
    </citation>
    <scope>NUCLEOTIDE SEQUENCE</scope>
    <source>
        <strain evidence="1">HWK02</strain>
    </source>
</reference>
<gene>
    <name evidence="1" type="ORF">EDD18DRAFT_1402909</name>
</gene>
<evidence type="ECO:0000313" key="1">
    <source>
        <dbReference type="EMBL" id="KAK0493949.1"/>
    </source>
</evidence>
<dbReference type="EMBL" id="JAUEPU010000022">
    <property type="protein sequence ID" value="KAK0493949.1"/>
    <property type="molecule type" value="Genomic_DNA"/>
</dbReference>
<accession>A0AA39URA2</accession>
<evidence type="ECO:0000313" key="2">
    <source>
        <dbReference type="Proteomes" id="UP001175228"/>
    </source>
</evidence>